<gene>
    <name evidence="1" type="ORF">S03H2_53527</name>
</gene>
<evidence type="ECO:0000313" key="1">
    <source>
        <dbReference type="EMBL" id="GAH61865.1"/>
    </source>
</evidence>
<name>X1HXR3_9ZZZZ</name>
<feature type="non-terminal residue" evidence="1">
    <location>
        <position position="191"/>
    </location>
</feature>
<dbReference type="EMBL" id="BARU01034073">
    <property type="protein sequence ID" value="GAH61865.1"/>
    <property type="molecule type" value="Genomic_DNA"/>
</dbReference>
<comment type="caution">
    <text evidence="1">The sequence shown here is derived from an EMBL/GenBank/DDBJ whole genome shotgun (WGS) entry which is preliminary data.</text>
</comment>
<organism evidence="1">
    <name type="scientific">marine sediment metagenome</name>
    <dbReference type="NCBI Taxonomy" id="412755"/>
    <lineage>
        <taxon>unclassified sequences</taxon>
        <taxon>metagenomes</taxon>
        <taxon>ecological metagenomes</taxon>
    </lineage>
</organism>
<accession>X1HXR3</accession>
<dbReference type="AlphaFoldDB" id="X1HXR3"/>
<proteinExistence type="predicted"/>
<reference evidence="1" key="1">
    <citation type="journal article" date="2014" name="Front. Microbiol.">
        <title>High frequency of phylogenetically diverse reductive dehalogenase-homologous genes in deep subseafloor sedimentary metagenomes.</title>
        <authorList>
            <person name="Kawai M."/>
            <person name="Futagami T."/>
            <person name="Toyoda A."/>
            <person name="Takaki Y."/>
            <person name="Nishi S."/>
            <person name="Hori S."/>
            <person name="Arai W."/>
            <person name="Tsubouchi T."/>
            <person name="Morono Y."/>
            <person name="Uchiyama I."/>
            <person name="Ito T."/>
            <person name="Fujiyama A."/>
            <person name="Inagaki F."/>
            <person name="Takami H."/>
        </authorList>
    </citation>
    <scope>NUCLEOTIDE SEQUENCE</scope>
    <source>
        <strain evidence="1">Expedition CK06-06</strain>
    </source>
</reference>
<protein>
    <submittedName>
        <fullName evidence="1">Uncharacterized protein</fullName>
    </submittedName>
</protein>
<sequence length="191" mass="21582">METELSPAAQFVSIIYHHSGHLKRGVDSQFDGCQQDALLLAIKAHLPFDIDDIDWIHRNCRFTWHAGNSDNWGEIYYSVACASGNGSAARSFEKMKGRKPFIWKWEVNHHGAGRGTSGRVNDRLSVGDTFRCQGQLLTVTSFDDKNDRITVCSYKPQKRDGRGYIIESLKVEHLYKLTRKDLKALADPTPG</sequence>